<dbReference type="SMART" id="SM00249">
    <property type="entry name" value="PHD"/>
    <property type="match status" value="1"/>
</dbReference>
<dbReference type="EMBL" id="CAJHJG010001834">
    <property type="protein sequence ID" value="CAD6915190.1"/>
    <property type="molecule type" value="Genomic_DNA"/>
</dbReference>
<keyword evidence="2" id="KW-0479">Metal-binding</keyword>
<evidence type="ECO:0000313" key="8">
    <source>
        <dbReference type="EMBL" id="CAD6915190.1"/>
    </source>
</evidence>
<evidence type="ECO:0000313" key="9">
    <source>
        <dbReference type="Proteomes" id="UP000836402"/>
    </source>
</evidence>
<dbReference type="PANTHER" id="PTHR46174:SF1">
    <property type="entry name" value="CXXC-TYPE ZINC FINGER PROTEIN 1"/>
    <property type="match status" value="1"/>
</dbReference>
<gene>
    <name evidence="8" type="ORF">JKIAZH3_G5711</name>
</gene>
<accession>A0ABN7IR42</accession>
<name>A0ABN7IR42_9BASI</name>
<keyword evidence="9" id="KW-1185">Reference proteome</keyword>
<evidence type="ECO:0000256" key="4">
    <source>
        <dbReference type="ARBA" id="ARBA00022833"/>
    </source>
</evidence>
<dbReference type="Pfam" id="PF00628">
    <property type="entry name" value="PHD"/>
    <property type="match status" value="1"/>
</dbReference>
<dbReference type="Gene3D" id="3.30.40.10">
    <property type="entry name" value="Zinc/RING finger domain, C3HC4 (zinc finger)"/>
    <property type="match status" value="1"/>
</dbReference>
<feature type="compositionally biased region" description="Polar residues" evidence="6">
    <location>
        <begin position="400"/>
        <end position="410"/>
    </location>
</feature>
<keyword evidence="4" id="KW-0862">Zinc</keyword>
<evidence type="ECO:0000256" key="1">
    <source>
        <dbReference type="ARBA" id="ARBA00004123"/>
    </source>
</evidence>
<comment type="caution">
    <text evidence="8">The sequence shown here is derived from an EMBL/GenBank/DDBJ whole genome shotgun (WGS) entry which is preliminary data.</text>
</comment>
<evidence type="ECO:0000256" key="5">
    <source>
        <dbReference type="ARBA" id="ARBA00023242"/>
    </source>
</evidence>
<evidence type="ECO:0000256" key="2">
    <source>
        <dbReference type="ARBA" id="ARBA00022723"/>
    </source>
</evidence>
<dbReference type="InterPro" id="IPR019787">
    <property type="entry name" value="Znf_PHD-finger"/>
</dbReference>
<feature type="domain" description="Zinc finger PHD-type" evidence="7">
    <location>
        <begin position="443"/>
        <end position="492"/>
    </location>
</feature>
<dbReference type="InterPro" id="IPR037869">
    <property type="entry name" value="Spp1/CFP1"/>
</dbReference>
<dbReference type="InterPro" id="IPR011011">
    <property type="entry name" value="Znf_FYVE_PHD"/>
</dbReference>
<keyword evidence="3" id="KW-0863">Zinc-finger</keyword>
<organism evidence="8 9">
    <name type="scientific">Tilletia caries</name>
    <name type="common">wheat bunt fungus</name>
    <dbReference type="NCBI Taxonomy" id="13290"/>
    <lineage>
        <taxon>Eukaryota</taxon>
        <taxon>Fungi</taxon>
        <taxon>Dikarya</taxon>
        <taxon>Basidiomycota</taxon>
        <taxon>Ustilaginomycotina</taxon>
        <taxon>Exobasidiomycetes</taxon>
        <taxon>Tilletiales</taxon>
        <taxon>Tilletiaceae</taxon>
        <taxon>Tilletia</taxon>
    </lineage>
</organism>
<comment type="subcellular location">
    <subcellularLocation>
        <location evidence="1">Nucleus</location>
    </subcellularLocation>
</comment>
<evidence type="ECO:0000256" key="6">
    <source>
        <dbReference type="SAM" id="MobiDB-lite"/>
    </source>
</evidence>
<proteinExistence type="predicted"/>
<dbReference type="SUPFAM" id="SSF57903">
    <property type="entry name" value="FYVE/PHD zinc finger"/>
    <property type="match status" value="1"/>
</dbReference>
<evidence type="ECO:0000259" key="7">
    <source>
        <dbReference type="SMART" id="SM00249"/>
    </source>
</evidence>
<reference evidence="8" key="1">
    <citation type="submission" date="2020-10" db="EMBL/GenBank/DDBJ databases">
        <authorList>
            <person name="Sedaghatjoo S."/>
        </authorList>
    </citation>
    <scope>NUCLEOTIDE SEQUENCE</scope>
    <source>
        <strain evidence="8">AZH3</strain>
    </source>
</reference>
<dbReference type="PANTHER" id="PTHR46174">
    <property type="entry name" value="CXXC-TYPE ZINC FINGER PROTEIN 1"/>
    <property type="match status" value="1"/>
</dbReference>
<protein>
    <recommendedName>
        <fullName evidence="7">Zinc finger PHD-type domain-containing protein</fullName>
    </recommendedName>
</protein>
<feature type="region of interest" description="Disordered" evidence="6">
    <location>
        <begin position="357"/>
        <end position="440"/>
    </location>
</feature>
<dbReference type="InterPro" id="IPR013083">
    <property type="entry name" value="Znf_RING/FYVE/PHD"/>
</dbReference>
<sequence>MDSDPELARARAYGQSCAELARTVQHMCDLAVSQPSMRAAMLSALRGIMNDMPQRAQPTGAGASTAIDRAPASVRAPASAVSASSTVPADIKPSPASQIPAYAAGTKLGMFGEQMPTALRRSVPSHKATAMASAGKSAGASAGVGVGVSSSTTSQKLKEFRIKDDKIFVVLDRGWLNRPLTPYYKGDILDGHPGHKVIMPFKVNWSAEELSSAVVDKVLEEAIHDFRPKPNRQGRQGPSFEWAKVSVGSGFLVTNGAHDKYNGFDLRSEYGRKHCFIVLTEDQEPDPIHADALAAAVAETDPEGDPFAAPDRPQDDDLVETTCCICATHWPRNVILTHEKRCAKNPAYAARKKPVAYKGNGKAKQTTPAEDSDDGFSVFSNDPMRFSPTSTPFQAAASEISPSVARSESPASAADGTEEAAGPTVQPEPEVKKTRGSARRPRHCICGKPDNTKMICCDSTSRVNEWFHYDCVVLPASPAEMHNFKWFCPQCALNTDHEDSMDKEDS</sequence>
<dbReference type="InterPro" id="IPR001965">
    <property type="entry name" value="Znf_PHD"/>
</dbReference>
<evidence type="ECO:0000256" key="3">
    <source>
        <dbReference type="ARBA" id="ARBA00022771"/>
    </source>
</evidence>
<dbReference type="Proteomes" id="UP000836402">
    <property type="component" value="Unassembled WGS sequence"/>
</dbReference>
<keyword evidence="5" id="KW-0539">Nucleus</keyword>